<dbReference type="EMBL" id="KV340588">
    <property type="protein sequence ID" value="KZT75218.1"/>
    <property type="molecule type" value="Genomic_DNA"/>
</dbReference>
<proteinExistence type="predicted"/>
<sequence>MPPPPVHAAAASLAGICSGKLDEENPSAPIYSGLLVQADEGVSLLVVDLIDVVYRRLP</sequence>
<protein>
    <submittedName>
        <fullName evidence="1">Uncharacterized protein</fullName>
    </submittedName>
</protein>
<evidence type="ECO:0000313" key="1">
    <source>
        <dbReference type="EMBL" id="KZT75218.1"/>
    </source>
</evidence>
<dbReference type="Proteomes" id="UP000250235">
    <property type="component" value="Unassembled WGS sequence"/>
</dbReference>
<accession>A0A2Z6ZWF9</accession>
<gene>
    <name evidence="1" type="ORF">F511_47757</name>
</gene>
<name>A0A2Z6ZWF9_9LAMI</name>
<evidence type="ECO:0000313" key="2">
    <source>
        <dbReference type="Proteomes" id="UP000250235"/>
    </source>
</evidence>
<keyword evidence="2" id="KW-1185">Reference proteome</keyword>
<dbReference type="AlphaFoldDB" id="A0A2Z6ZWF9"/>
<reference evidence="1 2" key="1">
    <citation type="journal article" date="2015" name="Proc. Natl. Acad. Sci. U.S.A.">
        <title>The resurrection genome of Boea hygrometrica: A blueprint for survival of dehydration.</title>
        <authorList>
            <person name="Xiao L."/>
            <person name="Yang G."/>
            <person name="Zhang L."/>
            <person name="Yang X."/>
            <person name="Zhao S."/>
            <person name="Ji Z."/>
            <person name="Zhou Q."/>
            <person name="Hu M."/>
            <person name="Wang Y."/>
            <person name="Chen M."/>
            <person name="Xu Y."/>
            <person name="Jin H."/>
            <person name="Xiao X."/>
            <person name="Hu G."/>
            <person name="Bao F."/>
            <person name="Hu Y."/>
            <person name="Wan P."/>
            <person name="Li L."/>
            <person name="Deng X."/>
            <person name="Kuang T."/>
            <person name="Xiang C."/>
            <person name="Zhu J.K."/>
            <person name="Oliver M.J."/>
            <person name="He Y."/>
        </authorList>
    </citation>
    <scope>NUCLEOTIDE SEQUENCE [LARGE SCALE GENOMIC DNA]</scope>
    <source>
        <strain evidence="2">cv. XS01</strain>
    </source>
</reference>
<organism evidence="1 2">
    <name type="scientific">Dorcoceras hygrometricum</name>
    <dbReference type="NCBI Taxonomy" id="472368"/>
    <lineage>
        <taxon>Eukaryota</taxon>
        <taxon>Viridiplantae</taxon>
        <taxon>Streptophyta</taxon>
        <taxon>Embryophyta</taxon>
        <taxon>Tracheophyta</taxon>
        <taxon>Spermatophyta</taxon>
        <taxon>Magnoliopsida</taxon>
        <taxon>eudicotyledons</taxon>
        <taxon>Gunneridae</taxon>
        <taxon>Pentapetalae</taxon>
        <taxon>asterids</taxon>
        <taxon>lamiids</taxon>
        <taxon>Lamiales</taxon>
        <taxon>Gesneriaceae</taxon>
        <taxon>Didymocarpoideae</taxon>
        <taxon>Trichosporeae</taxon>
        <taxon>Loxocarpinae</taxon>
        <taxon>Dorcoceras</taxon>
    </lineage>
</organism>